<dbReference type="EMBL" id="HACA01001839">
    <property type="protein sequence ID" value="CDW19200.1"/>
    <property type="molecule type" value="Transcribed_RNA"/>
</dbReference>
<accession>A0A0K2T058</accession>
<protein>
    <submittedName>
        <fullName evidence="1">Uncharacterized protein</fullName>
    </submittedName>
</protein>
<dbReference type="AlphaFoldDB" id="A0A0K2T058"/>
<name>A0A0K2T058_LEPSM</name>
<proteinExistence type="predicted"/>
<organism evidence="1">
    <name type="scientific">Lepeophtheirus salmonis</name>
    <name type="common">Salmon louse</name>
    <name type="synonym">Caligus salmonis</name>
    <dbReference type="NCBI Taxonomy" id="72036"/>
    <lineage>
        <taxon>Eukaryota</taxon>
        <taxon>Metazoa</taxon>
        <taxon>Ecdysozoa</taxon>
        <taxon>Arthropoda</taxon>
        <taxon>Crustacea</taxon>
        <taxon>Multicrustacea</taxon>
        <taxon>Hexanauplia</taxon>
        <taxon>Copepoda</taxon>
        <taxon>Siphonostomatoida</taxon>
        <taxon>Caligidae</taxon>
        <taxon>Lepeophtheirus</taxon>
    </lineage>
</organism>
<reference evidence="1" key="1">
    <citation type="submission" date="2014-05" db="EMBL/GenBank/DDBJ databases">
        <authorList>
            <person name="Chronopoulou M."/>
        </authorList>
    </citation>
    <scope>NUCLEOTIDE SEQUENCE</scope>
    <source>
        <tissue evidence="1">Whole organism</tissue>
    </source>
</reference>
<evidence type="ECO:0000313" key="1">
    <source>
        <dbReference type="EMBL" id="CDW19200.1"/>
    </source>
</evidence>
<sequence length="27" mass="2904">MIIIVAIVNKIAPIVGLVFVHRDVTAT</sequence>